<feature type="binding site" evidence="13">
    <location>
        <position position="164"/>
    </location>
    <ligand>
        <name>substrate</name>
    </ligand>
</feature>
<dbReference type="CDD" id="cd01572">
    <property type="entry name" value="QPRTase"/>
    <property type="match status" value="1"/>
</dbReference>
<comment type="function">
    <text evidence="1">Involved in the catabolism of quinolinic acid (QA).</text>
</comment>
<dbReference type="Gene3D" id="3.20.20.70">
    <property type="entry name" value="Aldolase class I"/>
    <property type="match status" value="1"/>
</dbReference>
<feature type="binding site" evidence="13">
    <location>
        <position position="194"/>
    </location>
    <ligand>
        <name>substrate</name>
    </ligand>
</feature>
<comment type="pathway">
    <text evidence="2">Cofactor biosynthesis; NAD(+) biosynthesis; nicotinate D-ribonucleotide from quinolinate: step 1/1.</text>
</comment>
<comment type="subunit">
    <text evidence="4">Hexamer formed by 3 homodimers.</text>
</comment>
<proteinExistence type="inferred from homology"/>
<dbReference type="PIRSF" id="PIRSF006250">
    <property type="entry name" value="NadC_ModD"/>
    <property type="match status" value="1"/>
</dbReference>
<dbReference type="PANTHER" id="PTHR32179">
    <property type="entry name" value="NICOTINATE-NUCLEOTIDE PYROPHOSPHORYLASE [CARBOXYLATING]"/>
    <property type="match status" value="1"/>
</dbReference>
<dbReference type="InterPro" id="IPR037128">
    <property type="entry name" value="Quinolinate_PRibosylTase_N_sf"/>
</dbReference>
<dbReference type="SUPFAM" id="SSF54675">
    <property type="entry name" value="Nicotinate/Quinolinate PRTase N-terminal domain-like"/>
    <property type="match status" value="1"/>
</dbReference>
<feature type="binding site" evidence="13">
    <location>
        <begin position="130"/>
        <end position="132"/>
    </location>
    <ligand>
        <name>substrate</name>
    </ligand>
</feature>
<feature type="binding site" evidence="13">
    <location>
        <begin position="259"/>
        <end position="261"/>
    </location>
    <ligand>
        <name>substrate</name>
    </ligand>
</feature>
<evidence type="ECO:0000313" key="17">
    <source>
        <dbReference type="Proteomes" id="UP000198897"/>
    </source>
</evidence>
<dbReference type="Pfam" id="PF01729">
    <property type="entry name" value="QRPTase_C"/>
    <property type="match status" value="1"/>
</dbReference>
<dbReference type="EMBL" id="FOOG01000027">
    <property type="protein sequence ID" value="SFG18778.1"/>
    <property type="molecule type" value="Genomic_DNA"/>
</dbReference>
<dbReference type="GO" id="GO:0009435">
    <property type="term" value="P:NAD+ biosynthetic process"/>
    <property type="evidence" value="ECO:0007669"/>
    <property type="project" value="UniProtKB-UniPathway"/>
</dbReference>
<gene>
    <name evidence="16" type="ORF">SAMN05216353_12722</name>
</gene>
<dbReference type="SUPFAM" id="SSF51690">
    <property type="entry name" value="Nicotinate/Quinolinate PRTase C-terminal domain-like"/>
    <property type="match status" value="1"/>
</dbReference>
<reference evidence="17" key="1">
    <citation type="submission" date="2016-10" db="EMBL/GenBank/DDBJ databases">
        <authorList>
            <person name="Varghese N."/>
            <person name="Submissions S."/>
        </authorList>
    </citation>
    <scope>NUCLEOTIDE SEQUENCE [LARGE SCALE GENOMIC DNA]</scope>
    <source>
        <strain evidence="17">FP5</strain>
    </source>
</reference>
<evidence type="ECO:0000256" key="7">
    <source>
        <dbReference type="ARBA" id="ARBA00022676"/>
    </source>
</evidence>
<dbReference type="InterPro" id="IPR022412">
    <property type="entry name" value="Quinolinate_PRibosylTrfase_N"/>
</dbReference>
<dbReference type="GO" id="GO:0005737">
    <property type="term" value="C:cytoplasm"/>
    <property type="evidence" value="ECO:0007669"/>
    <property type="project" value="TreeGrafter"/>
</dbReference>
<dbReference type="UniPathway" id="UPA00253">
    <property type="reaction ID" value="UER00331"/>
</dbReference>
<keyword evidence="8 12" id="KW-0808">Transferase</keyword>
<dbReference type="OrthoDB" id="9782546at2"/>
<evidence type="ECO:0000256" key="8">
    <source>
        <dbReference type="ARBA" id="ARBA00022679"/>
    </source>
</evidence>
<organism evidence="16 17">
    <name type="scientific">Halobacillus alkaliphilus</name>
    <dbReference type="NCBI Taxonomy" id="396056"/>
    <lineage>
        <taxon>Bacteria</taxon>
        <taxon>Bacillati</taxon>
        <taxon>Bacillota</taxon>
        <taxon>Bacilli</taxon>
        <taxon>Bacillales</taxon>
        <taxon>Bacillaceae</taxon>
        <taxon>Halobacillus</taxon>
    </lineage>
</organism>
<accession>A0A1I2PRT9</accession>
<evidence type="ECO:0000256" key="3">
    <source>
        <dbReference type="ARBA" id="ARBA00009400"/>
    </source>
</evidence>
<evidence type="ECO:0000313" key="16">
    <source>
        <dbReference type="EMBL" id="SFG18778.1"/>
    </source>
</evidence>
<evidence type="ECO:0000256" key="2">
    <source>
        <dbReference type="ARBA" id="ARBA00004893"/>
    </source>
</evidence>
<evidence type="ECO:0000256" key="9">
    <source>
        <dbReference type="ARBA" id="ARBA00033102"/>
    </source>
</evidence>
<feature type="binding site" evidence="13">
    <location>
        <position position="154"/>
    </location>
    <ligand>
        <name>substrate</name>
    </ligand>
</feature>
<keyword evidence="7 12" id="KW-0328">Glycosyltransferase</keyword>
<evidence type="ECO:0000256" key="6">
    <source>
        <dbReference type="ARBA" id="ARBA00022642"/>
    </source>
</evidence>
<feature type="binding site" evidence="13">
    <location>
        <position position="215"/>
    </location>
    <ligand>
        <name>substrate</name>
    </ligand>
</feature>
<keyword evidence="17" id="KW-1185">Reference proteome</keyword>
<evidence type="ECO:0000256" key="11">
    <source>
        <dbReference type="ARBA" id="ARBA00069173"/>
    </source>
</evidence>
<evidence type="ECO:0000256" key="13">
    <source>
        <dbReference type="PIRSR" id="PIRSR006250-1"/>
    </source>
</evidence>
<dbReference type="InterPro" id="IPR036068">
    <property type="entry name" value="Nicotinate_pribotase-like_C"/>
</dbReference>
<protein>
    <recommendedName>
        <fullName evidence="11">Probable nicotinate-nucleotide pyrophosphorylase [carboxylating]</fullName>
        <ecNumber evidence="5">2.4.2.19</ecNumber>
    </recommendedName>
    <alternativeName>
        <fullName evidence="9">Quinolinate phosphoribosyltransferase [decarboxylating]</fullName>
    </alternativeName>
</protein>
<evidence type="ECO:0000256" key="4">
    <source>
        <dbReference type="ARBA" id="ARBA00011218"/>
    </source>
</evidence>
<dbReference type="PANTHER" id="PTHR32179:SF3">
    <property type="entry name" value="NICOTINATE-NUCLEOTIDE PYROPHOSPHORYLASE [CARBOXYLATING]"/>
    <property type="match status" value="1"/>
</dbReference>
<dbReference type="AlphaFoldDB" id="A0A1I2PRT9"/>
<evidence type="ECO:0000256" key="1">
    <source>
        <dbReference type="ARBA" id="ARBA00003237"/>
    </source>
</evidence>
<dbReference type="GO" id="GO:0034213">
    <property type="term" value="P:quinolinate catabolic process"/>
    <property type="evidence" value="ECO:0007669"/>
    <property type="project" value="TreeGrafter"/>
</dbReference>
<dbReference type="NCBIfam" id="TIGR00078">
    <property type="entry name" value="nadC"/>
    <property type="match status" value="1"/>
</dbReference>
<feature type="domain" description="Quinolinate phosphoribosyl transferase N-terminal" evidence="15">
    <location>
        <begin position="22"/>
        <end position="107"/>
    </location>
</feature>
<comment type="catalytic activity">
    <reaction evidence="10">
        <text>nicotinate beta-D-ribonucleotide + CO2 + diphosphate = quinolinate + 5-phospho-alpha-D-ribose 1-diphosphate + 2 H(+)</text>
        <dbReference type="Rhea" id="RHEA:12733"/>
        <dbReference type="ChEBI" id="CHEBI:15378"/>
        <dbReference type="ChEBI" id="CHEBI:16526"/>
        <dbReference type="ChEBI" id="CHEBI:29959"/>
        <dbReference type="ChEBI" id="CHEBI:33019"/>
        <dbReference type="ChEBI" id="CHEBI:57502"/>
        <dbReference type="ChEBI" id="CHEBI:58017"/>
        <dbReference type="EC" id="2.4.2.19"/>
    </reaction>
</comment>
<evidence type="ECO:0000256" key="12">
    <source>
        <dbReference type="PIRNR" id="PIRNR006250"/>
    </source>
</evidence>
<keyword evidence="6" id="KW-0662">Pyridine nucleotide biosynthesis</keyword>
<dbReference type="FunFam" id="3.20.20.70:FF:000030">
    <property type="entry name" value="Nicotinate-nucleotide pyrophosphorylase, carboxylating"/>
    <property type="match status" value="1"/>
</dbReference>
<dbReference type="Proteomes" id="UP000198897">
    <property type="component" value="Unassembled WGS sequence"/>
</dbReference>
<feature type="binding site" evidence="13">
    <location>
        <position position="97"/>
    </location>
    <ligand>
        <name>substrate</name>
    </ligand>
</feature>
<dbReference type="RefSeq" id="WP_089752696.1">
    <property type="nucleotide sequence ID" value="NZ_FOOG01000027.1"/>
</dbReference>
<evidence type="ECO:0000259" key="14">
    <source>
        <dbReference type="Pfam" id="PF01729"/>
    </source>
</evidence>
<evidence type="ECO:0000256" key="10">
    <source>
        <dbReference type="ARBA" id="ARBA00047445"/>
    </source>
</evidence>
<dbReference type="FunFam" id="3.90.1170.20:FF:000001">
    <property type="entry name" value="Nicotinate-nucleotide diphosphorylase (Carboxylating)"/>
    <property type="match status" value="1"/>
</dbReference>
<dbReference type="Pfam" id="PF02749">
    <property type="entry name" value="QRPTase_N"/>
    <property type="match status" value="1"/>
</dbReference>
<name>A0A1I2PRT9_9BACI</name>
<dbReference type="EC" id="2.4.2.19" evidence="5"/>
<dbReference type="InterPro" id="IPR004393">
    <property type="entry name" value="NadC"/>
</dbReference>
<dbReference type="InterPro" id="IPR002638">
    <property type="entry name" value="Quinolinate_PRibosylTrfase_C"/>
</dbReference>
<feature type="binding site" evidence="13">
    <location>
        <begin position="238"/>
        <end position="240"/>
    </location>
    <ligand>
        <name>substrate</name>
    </ligand>
</feature>
<comment type="similarity">
    <text evidence="3 12">Belongs to the NadC/ModD family.</text>
</comment>
<dbReference type="GO" id="GO:0004514">
    <property type="term" value="F:nicotinate-nucleotide diphosphorylase (carboxylating) activity"/>
    <property type="evidence" value="ECO:0007669"/>
    <property type="project" value="UniProtKB-EC"/>
</dbReference>
<dbReference type="InterPro" id="IPR013785">
    <property type="entry name" value="Aldolase_TIM"/>
</dbReference>
<feature type="domain" description="Quinolinate phosphoribosyl transferase C-terminal" evidence="14">
    <location>
        <begin position="109"/>
        <end position="272"/>
    </location>
</feature>
<dbReference type="Gene3D" id="3.90.1170.20">
    <property type="entry name" value="Quinolinate phosphoribosyl transferase, N-terminal domain"/>
    <property type="match status" value="1"/>
</dbReference>
<evidence type="ECO:0000256" key="5">
    <source>
        <dbReference type="ARBA" id="ARBA00011944"/>
    </source>
</evidence>
<dbReference type="InterPro" id="IPR027277">
    <property type="entry name" value="NadC/ModD"/>
</dbReference>
<sequence length="287" mass="31796">MNRLKVRRLLEDFFIEDIGDRDVTSDFLFPQDLDGELHFISKQSGIFCGTEIIREGYQLLDPSIEVEVNVQDGTTIHSSESIATIKGPIVHLLKGERVILNLIQRMSGISTLTAQAVEILNHKKTKICDTRKTTPGLRMFEKYAVQMGGGVNHRFGLYDAVMLKDNHIAFAGSILNAVETVRAKLGHMVKIEVETENEAQVKEAVLAGADCIMFDNRTPEEIRTLIQLVPSDITTEASGGIHLNNLAAYRESGVDYISLGALTHSATSLDISANVSIKQRRPNYESI</sequence>
<evidence type="ECO:0000259" key="15">
    <source>
        <dbReference type="Pfam" id="PF02749"/>
    </source>
</evidence>